<dbReference type="GO" id="GO:1902201">
    <property type="term" value="P:negative regulation of bacterial-type flagellum-dependent cell motility"/>
    <property type="evidence" value="ECO:0007669"/>
    <property type="project" value="TreeGrafter"/>
</dbReference>
<dbReference type="CDD" id="cd12914">
    <property type="entry name" value="PDC1_DGC_like"/>
    <property type="match status" value="1"/>
</dbReference>
<keyword evidence="3" id="KW-1133">Transmembrane helix</keyword>
<dbReference type="NCBIfam" id="TIGR00254">
    <property type="entry name" value="GGDEF"/>
    <property type="match status" value="1"/>
</dbReference>
<evidence type="ECO:0000313" key="5">
    <source>
        <dbReference type="EMBL" id="GEQ77977.1"/>
    </source>
</evidence>
<gene>
    <name evidence="5" type="ORF">CTTA_4982</name>
</gene>
<dbReference type="Pfam" id="PF22588">
    <property type="entry name" value="dCache_1_like"/>
    <property type="match status" value="1"/>
</dbReference>
<feature type="domain" description="GGDEF" evidence="4">
    <location>
        <begin position="404"/>
        <end position="538"/>
    </location>
</feature>
<feature type="transmembrane region" description="Helical" evidence="3">
    <location>
        <begin position="46"/>
        <end position="67"/>
    </location>
</feature>
<dbReference type="Proteomes" id="UP000323105">
    <property type="component" value="Unassembled WGS sequence"/>
</dbReference>
<dbReference type="GO" id="GO:0005886">
    <property type="term" value="C:plasma membrane"/>
    <property type="evidence" value="ECO:0007669"/>
    <property type="project" value="TreeGrafter"/>
</dbReference>
<dbReference type="GO" id="GO:0043709">
    <property type="term" value="P:cell adhesion involved in single-species biofilm formation"/>
    <property type="evidence" value="ECO:0007669"/>
    <property type="project" value="TreeGrafter"/>
</dbReference>
<dbReference type="EC" id="2.7.7.65" evidence="1"/>
<proteinExistence type="predicted"/>
<evidence type="ECO:0000256" key="2">
    <source>
        <dbReference type="ARBA" id="ARBA00034247"/>
    </source>
</evidence>
<organism evidence="5 6">
    <name type="scientific">Comamonas testosteroni</name>
    <name type="common">Pseudomonas testosteroni</name>
    <dbReference type="NCBI Taxonomy" id="285"/>
    <lineage>
        <taxon>Bacteria</taxon>
        <taxon>Pseudomonadati</taxon>
        <taxon>Pseudomonadota</taxon>
        <taxon>Betaproteobacteria</taxon>
        <taxon>Burkholderiales</taxon>
        <taxon>Comamonadaceae</taxon>
        <taxon>Comamonas</taxon>
    </lineage>
</organism>
<dbReference type="InterPro" id="IPR043128">
    <property type="entry name" value="Rev_trsase/Diguanyl_cyclase"/>
</dbReference>
<dbReference type="InterPro" id="IPR000160">
    <property type="entry name" value="GGDEF_dom"/>
</dbReference>
<evidence type="ECO:0000313" key="6">
    <source>
        <dbReference type="Proteomes" id="UP000323105"/>
    </source>
</evidence>
<sequence length="538" mass="60082">MQKCRSCQVDDERNVEVWCRKKKRETGVTSRDGVCKVLAAKRDAQLATSLLLVIWISVLVATSWQIWSAHQRTLSEIDTNNRNLAQTLNTYAEGVFTQSSMLLLGMLERLEVEGTTPEHLVRMQQLVARQEHLLSQLNELLVIDASGKWLMSSRGRFLEGTNSADRRFFSYHRDNPSHQIFIGAPIRSRSTGEWVLTISRRFENQEGDFAGVIVVVLGIENFLHLFGKIDVGEQGSIGLVMTSGQLLVRYPFREQDLGHDFSRSPNFRRYYSNLKSGTASFESGIDGTERLYAFRSNDRYPIFTVVARGRNEALQAWRSQALLTAGVVLGLLAVVTLIGWRLILLIRQRAQAETSLMAVREKLLDANLELERLATLDSLTGLANRRRFDEVLQLEVRRAARDGTVLSLLLIDLDHFKGFNDRYGHVAGDECLKAVSRQLELSAKRSGDLAARYGGEELAIILPNTALEGGMRVAEELLKCIRGLGIAHESSQFGHVTVSIGAASMQSRHGLASPLDLVEAADQALYRAKAAGRNRAEC</sequence>
<keyword evidence="3" id="KW-0812">Transmembrane</keyword>
<dbReference type="SMART" id="SM00267">
    <property type="entry name" value="GGDEF"/>
    <property type="match status" value="1"/>
</dbReference>
<dbReference type="Gene3D" id="3.30.450.20">
    <property type="entry name" value="PAS domain"/>
    <property type="match status" value="2"/>
</dbReference>
<dbReference type="GO" id="GO:0052621">
    <property type="term" value="F:diguanylate cyclase activity"/>
    <property type="evidence" value="ECO:0007669"/>
    <property type="project" value="UniProtKB-EC"/>
</dbReference>
<dbReference type="PANTHER" id="PTHR45138:SF9">
    <property type="entry name" value="DIGUANYLATE CYCLASE DGCM-RELATED"/>
    <property type="match status" value="1"/>
</dbReference>
<name>A0A5A7MJJ1_COMTE</name>
<dbReference type="InterPro" id="IPR029787">
    <property type="entry name" value="Nucleotide_cyclase"/>
</dbReference>
<dbReference type="CDD" id="cd12915">
    <property type="entry name" value="PDC2_DGC_like"/>
    <property type="match status" value="1"/>
</dbReference>
<dbReference type="AlphaFoldDB" id="A0A5A7MJJ1"/>
<reference evidence="5 6" key="1">
    <citation type="journal article" date="2019" name="Microbiol. Resour. Announc.">
        <title>Draft Genome Sequence of Comamonas testosteroni TA441, a Bacterium That Has a Cryptic Phenol Degradation Gene Cluster.</title>
        <authorList>
            <person name="Arai H."/>
            <person name="Ishii M."/>
        </authorList>
    </citation>
    <scope>NUCLEOTIDE SEQUENCE [LARGE SCALE GENOMIC DNA]</scope>
    <source>
        <strain evidence="5 6">TA441</strain>
    </source>
</reference>
<dbReference type="Gene3D" id="3.30.70.270">
    <property type="match status" value="1"/>
</dbReference>
<dbReference type="Pfam" id="PF00990">
    <property type="entry name" value="GGDEF"/>
    <property type="match status" value="1"/>
</dbReference>
<dbReference type="CDD" id="cd01949">
    <property type="entry name" value="GGDEF"/>
    <property type="match status" value="1"/>
</dbReference>
<evidence type="ECO:0000259" key="4">
    <source>
        <dbReference type="PROSITE" id="PS50887"/>
    </source>
</evidence>
<dbReference type="InterPro" id="IPR054327">
    <property type="entry name" value="His-kinase-like_sensor"/>
</dbReference>
<dbReference type="FunFam" id="3.30.70.270:FF:000001">
    <property type="entry name" value="Diguanylate cyclase domain protein"/>
    <property type="match status" value="1"/>
</dbReference>
<dbReference type="InterPro" id="IPR050469">
    <property type="entry name" value="Diguanylate_Cyclase"/>
</dbReference>
<feature type="transmembrane region" description="Helical" evidence="3">
    <location>
        <begin position="321"/>
        <end position="343"/>
    </location>
</feature>
<protein>
    <recommendedName>
        <fullName evidence="1">diguanylate cyclase</fullName>
        <ecNumber evidence="1">2.7.7.65</ecNumber>
    </recommendedName>
</protein>
<comment type="catalytic activity">
    <reaction evidence="2">
        <text>2 GTP = 3',3'-c-di-GMP + 2 diphosphate</text>
        <dbReference type="Rhea" id="RHEA:24898"/>
        <dbReference type="ChEBI" id="CHEBI:33019"/>
        <dbReference type="ChEBI" id="CHEBI:37565"/>
        <dbReference type="ChEBI" id="CHEBI:58805"/>
        <dbReference type="EC" id="2.7.7.65"/>
    </reaction>
</comment>
<evidence type="ECO:0000256" key="3">
    <source>
        <dbReference type="SAM" id="Phobius"/>
    </source>
</evidence>
<keyword evidence="3" id="KW-0472">Membrane</keyword>
<comment type="caution">
    <text evidence="5">The sequence shown here is derived from an EMBL/GenBank/DDBJ whole genome shotgun (WGS) entry which is preliminary data.</text>
</comment>
<accession>A0A5A7MJJ1</accession>
<dbReference type="PANTHER" id="PTHR45138">
    <property type="entry name" value="REGULATORY COMPONENTS OF SENSORY TRANSDUCTION SYSTEM"/>
    <property type="match status" value="1"/>
</dbReference>
<dbReference type="EMBL" id="BKBW01000021">
    <property type="protein sequence ID" value="GEQ77977.1"/>
    <property type="molecule type" value="Genomic_DNA"/>
</dbReference>
<dbReference type="SUPFAM" id="SSF55073">
    <property type="entry name" value="Nucleotide cyclase"/>
    <property type="match status" value="1"/>
</dbReference>
<dbReference type="PROSITE" id="PS50887">
    <property type="entry name" value="GGDEF"/>
    <property type="match status" value="1"/>
</dbReference>
<evidence type="ECO:0000256" key="1">
    <source>
        <dbReference type="ARBA" id="ARBA00012528"/>
    </source>
</evidence>